<dbReference type="Proteomes" id="UP000769157">
    <property type="component" value="Unassembled WGS sequence"/>
</dbReference>
<sequence>MPNVVHLDLRACENITDAGLYHLGTHCPKLETLNCGRHTKGNLVTDASISHIISKCSLKTLGVAGCGISDALIWSLALQIGQQLERLSLNGCWRLTDAGLSHALMLDKFPRLAVLEIRRLTRLQHLRPVIEFKKRQSRRKIAVLVEACEELEARLKLEERTLDLEISARIFEDISEWLNGDDLQDQIEEQNLQQFVHRRGVPV</sequence>
<dbReference type="PANTHER" id="PTHR13318">
    <property type="entry name" value="PARTNER OF PAIRED, ISOFORM B-RELATED"/>
    <property type="match status" value="1"/>
</dbReference>
<comment type="caution">
    <text evidence="2">The sequence shown here is derived from an EMBL/GenBank/DDBJ whole genome shotgun (WGS) entry which is preliminary data.</text>
</comment>
<dbReference type="InterPro" id="IPR001611">
    <property type="entry name" value="Leu-rich_rpt"/>
</dbReference>
<protein>
    <submittedName>
        <fullName evidence="2">Uncharacterized protein</fullName>
    </submittedName>
</protein>
<dbReference type="GO" id="GO:0019005">
    <property type="term" value="C:SCF ubiquitin ligase complex"/>
    <property type="evidence" value="ECO:0007669"/>
    <property type="project" value="TreeGrafter"/>
</dbReference>
<dbReference type="GO" id="GO:0031146">
    <property type="term" value="P:SCF-dependent proteasomal ubiquitin-dependent protein catabolic process"/>
    <property type="evidence" value="ECO:0007669"/>
    <property type="project" value="TreeGrafter"/>
</dbReference>
<dbReference type="AlphaFoldDB" id="A0A9P8PA05"/>
<dbReference type="Gene3D" id="3.80.10.10">
    <property type="entry name" value="Ribonuclease Inhibitor"/>
    <property type="match status" value="2"/>
</dbReference>
<evidence type="ECO:0000313" key="3">
    <source>
        <dbReference type="Proteomes" id="UP000769157"/>
    </source>
</evidence>
<dbReference type="SUPFAM" id="SSF52047">
    <property type="entry name" value="RNI-like"/>
    <property type="match status" value="1"/>
</dbReference>
<dbReference type="OrthoDB" id="550575at2759"/>
<proteinExistence type="predicted"/>
<gene>
    <name evidence="2" type="ORF">OGAPHI_003088</name>
</gene>
<feature type="coiled-coil region" evidence="1">
    <location>
        <begin position="134"/>
        <end position="168"/>
    </location>
</feature>
<evidence type="ECO:0000313" key="2">
    <source>
        <dbReference type="EMBL" id="KAH3667439.1"/>
    </source>
</evidence>
<name>A0A9P8PA05_9ASCO</name>
<reference evidence="2" key="2">
    <citation type="submission" date="2021-01" db="EMBL/GenBank/DDBJ databases">
        <authorList>
            <person name="Schikora-Tamarit M.A."/>
        </authorList>
    </citation>
    <scope>NUCLEOTIDE SEQUENCE</scope>
    <source>
        <strain evidence="2">CBS6075</strain>
    </source>
</reference>
<dbReference type="InterPro" id="IPR032675">
    <property type="entry name" value="LRR_dom_sf"/>
</dbReference>
<accession>A0A9P8PA05</accession>
<dbReference type="Pfam" id="PF13516">
    <property type="entry name" value="LRR_6"/>
    <property type="match status" value="1"/>
</dbReference>
<dbReference type="GeneID" id="70235055"/>
<keyword evidence="3" id="KW-1185">Reference proteome</keyword>
<reference evidence="2" key="1">
    <citation type="journal article" date="2021" name="Open Biol.">
        <title>Shared evolutionary footprints suggest mitochondrial oxidative damage underlies multiple complex I losses in fungi.</title>
        <authorList>
            <person name="Schikora-Tamarit M.A."/>
            <person name="Marcet-Houben M."/>
            <person name="Nosek J."/>
            <person name="Gabaldon T."/>
        </authorList>
    </citation>
    <scope>NUCLEOTIDE SEQUENCE</scope>
    <source>
        <strain evidence="2">CBS6075</strain>
    </source>
</reference>
<evidence type="ECO:0000256" key="1">
    <source>
        <dbReference type="SAM" id="Coils"/>
    </source>
</evidence>
<dbReference type="SMART" id="SM00367">
    <property type="entry name" value="LRR_CC"/>
    <property type="match status" value="3"/>
</dbReference>
<organism evidence="2 3">
    <name type="scientific">Ogataea philodendri</name>
    <dbReference type="NCBI Taxonomy" id="1378263"/>
    <lineage>
        <taxon>Eukaryota</taxon>
        <taxon>Fungi</taxon>
        <taxon>Dikarya</taxon>
        <taxon>Ascomycota</taxon>
        <taxon>Saccharomycotina</taxon>
        <taxon>Pichiomycetes</taxon>
        <taxon>Pichiales</taxon>
        <taxon>Pichiaceae</taxon>
        <taxon>Ogataea</taxon>
    </lineage>
</organism>
<dbReference type="InterPro" id="IPR006553">
    <property type="entry name" value="Leu-rich_rpt_Cys-con_subtyp"/>
</dbReference>
<keyword evidence="1" id="KW-0175">Coiled coil</keyword>
<dbReference type="RefSeq" id="XP_046062251.1">
    <property type="nucleotide sequence ID" value="XM_046204029.1"/>
</dbReference>
<dbReference type="EMBL" id="JAEUBE010000183">
    <property type="protein sequence ID" value="KAH3667439.1"/>
    <property type="molecule type" value="Genomic_DNA"/>
</dbReference>